<dbReference type="GO" id="GO:0030975">
    <property type="term" value="F:thiamine binding"/>
    <property type="evidence" value="ECO:0007669"/>
    <property type="project" value="InterPro"/>
</dbReference>
<dbReference type="OrthoDB" id="9769319at2"/>
<evidence type="ECO:0000256" key="1">
    <source>
        <dbReference type="ARBA" id="ARBA00022729"/>
    </source>
</evidence>
<dbReference type="PANTHER" id="PTHR30006">
    <property type="entry name" value="THIAMINE-BINDING PERIPLASMIC PROTEIN-RELATED"/>
    <property type="match status" value="1"/>
</dbReference>
<evidence type="ECO:0000256" key="2">
    <source>
        <dbReference type="SAM" id="SignalP"/>
    </source>
</evidence>
<evidence type="ECO:0000313" key="4">
    <source>
        <dbReference type="Proteomes" id="UP000256388"/>
    </source>
</evidence>
<dbReference type="AlphaFoldDB" id="A0A347ZVS8"/>
<dbReference type="NCBIfam" id="TIGR01254">
    <property type="entry name" value="sfuA"/>
    <property type="match status" value="1"/>
</dbReference>
<dbReference type="EMBL" id="QUMS01000003">
    <property type="protein sequence ID" value="REG07105.1"/>
    <property type="molecule type" value="Genomic_DNA"/>
</dbReference>
<dbReference type="InterPro" id="IPR005948">
    <property type="entry name" value="ThiB-like"/>
</dbReference>
<sequence length="344" mass="37891">MKKTIYLVLLVLALALSACQKEPAALTVMAHDSFKVSDDVIAQFEQENNVKVNFLLSGDAGSTLNRAVLSKDAPVADVLYGVDNTFLSRALSEGIFESYASPLLDQIPDALKLDDQNRALPVDYGDVCVNYDKAYFAEHNLALPTSLEDLTKPEYDGLLVVENPAVSSTGLAFMFATIAQYGDGYMDYWLRLKDNGVVVVNDWETAYYTNFSGSSGKGGQPMVVSYGTSPAVEVVYAEEPLTDAPTASLVGDNMCFRQIEFVGILQGTQQRALAEKFVDFMLGTTLQEDIPLNMFVFPANQNAQLPEEFALYNQVPEHPASLPMDEIEVNRETWIAGWRELMAQ</sequence>
<keyword evidence="4" id="KW-1185">Reference proteome</keyword>
<accession>A0A347ZVS8</accession>
<organism evidence="3 4">
    <name type="scientific">Pelolinea submarina</name>
    <dbReference type="NCBI Taxonomy" id="913107"/>
    <lineage>
        <taxon>Bacteria</taxon>
        <taxon>Bacillati</taxon>
        <taxon>Chloroflexota</taxon>
        <taxon>Anaerolineae</taxon>
        <taxon>Anaerolineales</taxon>
        <taxon>Anaerolineaceae</taxon>
        <taxon>Pelolinea</taxon>
    </lineage>
</organism>
<reference evidence="3 4" key="1">
    <citation type="submission" date="2018-08" db="EMBL/GenBank/DDBJ databases">
        <title>Genomic Encyclopedia of Type Strains, Phase IV (KMG-IV): sequencing the most valuable type-strain genomes for metagenomic binning, comparative biology and taxonomic classification.</title>
        <authorList>
            <person name="Goeker M."/>
        </authorList>
    </citation>
    <scope>NUCLEOTIDE SEQUENCE [LARGE SCALE GENOMIC DNA]</scope>
    <source>
        <strain evidence="3 4">DSM 23923</strain>
    </source>
</reference>
<feature type="signal peptide" evidence="2">
    <location>
        <begin position="1"/>
        <end position="24"/>
    </location>
</feature>
<keyword evidence="1 2" id="KW-0732">Signal</keyword>
<dbReference type="PANTHER" id="PTHR30006:SF2">
    <property type="entry name" value="ABC TRANSPORTER SUBSTRATE-BINDING PROTEIN"/>
    <property type="match status" value="1"/>
</dbReference>
<dbReference type="SUPFAM" id="SSF53850">
    <property type="entry name" value="Periplasmic binding protein-like II"/>
    <property type="match status" value="1"/>
</dbReference>
<feature type="chain" id="PRO_5030063665" evidence="2">
    <location>
        <begin position="25"/>
        <end position="344"/>
    </location>
</feature>
<proteinExistence type="predicted"/>
<comment type="caution">
    <text evidence="3">The sequence shown here is derived from an EMBL/GenBank/DDBJ whole genome shotgun (WGS) entry which is preliminary data.</text>
</comment>
<dbReference type="Pfam" id="PF13343">
    <property type="entry name" value="SBP_bac_6"/>
    <property type="match status" value="1"/>
</dbReference>
<dbReference type="GO" id="GO:0015888">
    <property type="term" value="P:thiamine transport"/>
    <property type="evidence" value="ECO:0007669"/>
    <property type="project" value="InterPro"/>
</dbReference>
<dbReference type="Proteomes" id="UP000256388">
    <property type="component" value="Unassembled WGS sequence"/>
</dbReference>
<dbReference type="PROSITE" id="PS51257">
    <property type="entry name" value="PROKAR_LIPOPROTEIN"/>
    <property type="match status" value="1"/>
</dbReference>
<dbReference type="RefSeq" id="WP_116225582.1">
    <property type="nucleotide sequence ID" value="NZ_AP018437.1"/>
</dbReference>
<name>A0A347ZVS8_9CHLR</name>
<gene>
    <name evidence="3" type="ORF">DFR64_2309</name>
</gene>
<dbReference type="Gene3D" id="3.40.190.10">
    <property type="entry name" value="Periplasmic binding protein-like II"/>
    <property type="match status" value="2"/>
</dbReference>
<evidence type="ECO:0000313" key="3">
    <source>
        <dbReference type="EMBL" id="REG07105.1"/>
    </source>
</evidence>
<dbReference type="GO" id="GO:0030288">
    <property type="term" value="C:outer membrane-bounded periplasmic space"/>
    <property type="evidence" value="ECO:0007669"/>
    <property type="project" value="TreeGrafter"/>
</dbReference>
<dbReference type="GO" id="GO:0030976">
    <property type="term" value="F:thiamine pyrophosphate binding"/>
    <property type="evidence" value="ECO:0007669"/>
    <property type="project" value="TreeGrafter"/>
</dbReference>
<dbReference type="CDD" id="cd13545">
    <property type="entry name" value="PBP2_TbpA"/>
    <property type="match status" value="1"/>
</dbReference>
<protein>
    <submittedName>
        <fullName evidence="3">Thiamine transport system substrate-binding protein</fullName>
    </submittedName>
</protein>